<feature type="domain" description="Translation elongation factor EF1B beta/delta subunit guanine nucleotide exchange" evidence="8">
    <location>
        <begin position="585"/>
        <end position="671"/>
    </location>
</feature>
<dbReference type="SMART" id="SM00888">
    <property type="entry name" value="EF1_GNE"/>
    <property type="match status" value="1"/>
</dbReference>
<evidence type="ECO:0000256" key="2">
    <source>
        <dbReference type="ARBA" id="ARBA00022768"/>
    </source>
</evidence>
<evidence type="ECO:0000256" key="1">
    <source>
        <dbReference type="ARBA" id="ARBA00007411"/>
    </source>
</evidence>
<dbReference type="InterPro" id="IPR014038">
    <property type="entry name" value="EF1B_bsu/dsu_GNE"/>
</dbReference>
<feature type="compositionally biased region" description="Basic and acidic residues" evidence="7">
    <location>
        <begin position="47"/>
        <end position="62"/>
    </location>
</feature>
<dbReference type="SMART" id="SM01182">
    <property type="entry name" value="EF-1_beta_acid"/>
    <property type="match status" value="1"/>
</dbReference>
<feature type="region of interest" description="Disordered" evidence="7">
    <location>
        <begin position="1"/>
        <end position="85"/>
    </location>
</feature>
<reference evidence="10 11" key="1">
    <citation type="submission" date="2019-09" db="EMBL/GenBank/DDBJ databases">
        <title>Bird 10,000 Genomes (B10K) Project - Family phase.</title>
        <authorList>
            <person name="Zhang G."/>
        </authorList>
    </citation>
    <scope>NUCLEOTIDE SEQUENCE [LARGE SCALE GENOMIC DNA]</scope>
    <source>
        <strain evidence="10">B10K-DU-001-06</strain>
        <tissue evidence="10">Muscle</tissue>
    </source>
</reference>
<dbReference type="PANTHER" id="PTHR11595">
    <property type="entry name" value="EF-HAND AND COILED-COIL DOMAIN-CONTAINING FAMILY MEMBER"/>
    <property type="match status" value="1"/>
</dbReference>
<dbReference type="PANTHER" id="PTHR11595:SF26">
    <property type="entry name" value="ELONGATION FACTOR 1-DELTA"/>
    <property type="match status" value="1"/>
</dbReference>
<dbReference type="Pfam" id="PF10587">
    <property type="entry name" value="EF-1_beta_acid"/>
    <property type="match status" value="1"/>
</dbReference>
<dbReference type="AlphaFoldDB" id="A0A7K8Y5J7"/>
<evidence type="ECO:0000256" key="3">
    <source>
        <dbReference type="ARBA" id="ARBA00022917"/>
    </source>
</evidence>
<keyword evidence="3 5" id="KW-0648">Protein biosynthesis</keyword>
<dbReference type="CDD" id="cd00292">
    <property type="entry name" value="EF1B"/>
    <property type="match status" value="1"/>
</dbReference>
<feature type="compositionally biased region" description="Basic and acidic residues" evidence="7">
    <location>
        <begin position="14"/>
        <end position="37"/>
    </location>
</feature>
<feature type="region of interest" description="Disordered" evidence="7">
    <location>
        <begin position="202"/>
        <end position="251"/>
    </location>
</feature>
<dbReference type="InterPro" id="IPR001326">
    <property type="entry name" value="Transl_elong_EF1B_B/D_CS"/>
</dbReference>
<feature type="non-terminal residue" evidence="10">
    <location>
        <position position="671"/>
    </location>
</feature>
<dbReference type="GO" id="GO:0005085">
    <property type="term" value="F:guanyl-nucleotide exchange factor activity"/>
    <property type="evidence" value="ECO:0007669"/>
    <property type="project" value="TreeGrafter"/>
</dbReference>
<evidence type="ECO:0000313" key="11">
    <source>
        <dbReference type="Proteomes" id="UP000558958"/>
    </source>
</evidence>
<feature type="non-terminal residue" evidence="10">
    <location>
        <position position="1"/>
    </location>
</feature>
<feature type="region of interest" description="Disordered" evidence="7">
    <location>
        <begin position="503"/>
        <end position="563"/>
    </location>
</feature>
<dbReference type="EMBL" id="VWZD01000148">
    <property type="protein sequence ID" value="NXF98815.1"/>
    <property type="molecule type" value="Genomic_DNA"/>
</dbReference>
<dbReference type="SUPFAM" id="SSF54984">
    <property type="entry name" value="eEF-1beta-like"/>
    <property type="match status" value="1"/>
</dbReference>
<evidence type="ECO:0000256" key="4">
    <source>
        <dbReference type="ARBA" id="ARBA00039378"/>
    </source>
</evidence>
<dbReference type="Pfam" id="PF00736">
    <property type="entry name" value="EF1_GNE"/>
    <property type="match status" value="1"/>
</dbReference>
<dbReference type="PROSITE" id="PS00824">
    <property type="entry name" value="EF1BD_1"/>
    <property type="match status" value="1"/>
</dbReference>
<organism evidence="10 11">
    <name type="scientific">Sakesphorus luctuosus</name>
    <dbReference type="NCBI Taxonomy" id="419690"/>
    <lineage>
        <taxon>Eukaryota</taxon>
        <taxon>Metazoa</taxon>
        <taxon>Chordata</taxon>
        <taxon>Craniata</taxon>
        <taxon>Vertebrata</taxon>
        <taxon>Euteleostomi</taxon>
        <taxon>Archelosauria</taxon>
        <taxon>Archosauria</taxon>
        <taxon>Dinosauria</taxon>
        <taxon>Saurischia</taxon>
        <taxon>Theropoda</taxon>
        <taxon>Coelurosauria</taxon>
        <taxon>Aves</taxon>
        <taxon>Neognathae</taxon>
        <taxon>Neoaves</taxon>
        <taxon>Telluraves</taxon>
        <taxon>Australaves</taxon>
        <taxon>Passeriformes</taxon>
        <taxon>Thamnophilidae</taxon>
        <taxon>Sakesphorus</taxon>
    </lineage>
</organism>
<feature type="domain" description="Elongation factor 1 beta central acidic region eukaryote" evidence="9">
    <location>
        <begin position="549"/>
        <end position="576"/>
    </location>
</feature>
<evidence type="ECO:0000256" key="5">
    <source>
        <dbReference type="RuleBase" id="RU003791"/>
    </source>
</evidence>
<proteinExistence type="inferred from homology"/>
<evidence type="ECO:0000259" key="9">
    <source>
        <dbReference type="SMART" id="SM01182"/>
    </source>
</evidence>
<feature type="compositionally biased region" description="Low complexity" evidence="7">
    <location>
        <begin position="218"/>
        <end position="243"/>
    </location>
</feature>
<feature type="coiled-coil region" evidence="6">
    <location>
        <begin position="469"/>
        <end position="503"/>
    </location>
</feature>
<dbReference type="GO" id="GO:0003746">
    <property type="term" value="F:translation elongation factor activity"/>
    <property type="evidence" value="ECO:0007669"/>
    <property type="project" value="UniProtKB-KW"/>
</dbReference>
<dbReference type="Proteomes" id="UP000558958">
    <property type="component" value="Unassembled WGS sequence"/>
</dbReference>
<evidence type="ECO:0000256" key="6">
    <source>
        <dbReference type="SAM" id="Coils"/>
    </source>
</evidence>
<feature type="region of interest" description="Disordered" evidence="7">
    <location>
        <begin position="118"/>
        <end position="143"/>
    </location>
</feature>
<accession>A0A7K8Y5J7</accession>
<sequence length="671" mass="74752">MRTRKTPCPVDNKAWLDKPKSQESQESGIHPDRREAPPEPDAVNGICHDDPTDGESKGDLKKSRNGKKQRKRKRSPKAKSMDSKMESILAGMSADGVWLDKPLYDRAESAYREKLVDSWSRETPPGTEEFHGIASSKPSQDIPKPRSLFPGIPRCSHGSLSACHHIIQGVWINKLDFDKAEGKFMEKSQFFLPPNILLAIPSSSSSSRMPGTPDEGYGTALPTPATPGLAPGIPDSSSGLSSSEQPTVNGKPQISNWEVLTSEVWLEKSLYDNAERNFYEKMFPGNPDPLETHPIGIDHFETHPMGSDPLETPPTIPPPPGIPEELPSRFFLHQDSESVWLQKSTYDKAESRFFALEASRGITGMLESPLGIPSQPSPTVPAPEKKKMAVDYFLHDKIWFEKHKYDDAERRFYEQMNGPLGSSSRQQENGASTILRDIARARENIQKSLTTGSSTSGASGDQNELLSRISHLEMENQNLRSVVSDLQMAIFKLESRLNALEKSSHQPCPVPPTQKVEPFSVPSKKVELPAKKPEPAAVEEEEDDDDIDLFGSDDEEEDQEAAKVREERLRQYAEKKAKKPGLIAKSSILLDVKPWDDETDMAKMEECVRSIHMDGLVWGASKLVPVGYGIKKLQIQCVVEDEKVGTDILEEEITKFEDYVQSVDIAAFNKI</sequence>
<dbReference type="FunFam" id="3.30.70.60:FF:000001">
    <property type="entry name" value="Elongation factor 1-beta 1 like"/>
    <property type="match status" value="1"/>
</dbReference>
<dbReference type="InterPro" id="IPR014717">
    <property type="entry name" value="Transl_elong_EF1B/ribsomal_bS6"/>
</dbReference>
<evidence type="ECO:0000256" key="7">
    <source>
        <dbReference type="SAM" id="MobiDB-lite"/>
    </source>
</evidence>
<keyword evidence="2 5" id="KW-0251">Elongation factor</keyword>
<evidence type="ECO:0000313" key="10">
    <source>
        <dbReference type="EMBL" id="NXF98815.1"/>
    </source>
</evidence>
<comment type="similarity">
    <text evidence="1 5">Belongs to the EF-1-beta/EF-1-delta family.</text>
</comment>
<feature type="compositionally biased region" description="Basic and acidic residues" evidence="7">
    <location>
        <begin position="524"/>
        <end position="534"/>
    </location>
</feature>
<protein>
    <recommendedName>
        <fullName evidence="4">Elongation factor 1-delta</fullName>
    </recommendedName>
</protein>
<keyword evidence="6" id="KW-0175">Coiled coil</keyword>
<dbReference type="InterPro" id="IPR049720">
    <property type="entry name" value="EF1B_bsu/dsu"/>
</dbReference>
<evidence type="ECO:0000259" key="8">
    <source>
        <dbReference type="SMART" id="SM00888"/>
    </source>
</evidence>
<gene>
    <name evidence="10" type="primary">Eef1d</name>
    <name evidence="10" type="ORF">SAKLUC_R13145</name>
</gene>
<comment type="caution">
    <text evidence="10">The sequence shown here is derived from an EMBL/GenBank/DDBJ whole genome shotgun (WGS) entry which is preliminary data.</text>
</comment>
<dbReference type="GO" id="GO:0005853">
    <property type="term" value="C:eukaryotic translation elongation factor 1 complex"/>
    <property type="evidence" value="ECO:0007669"/>
    <property type="project" value="InterPro"/>
</dbReference>
<feature type="compositionally biased region" description="Acidic residues" evidence="7">
    <location>
        <begin position="537"/>
        <end position="559"/>
    </location>
</feature>
<feature type="compositionally biased region" description="Basic residues" evidence="7">
    <location>
        <begin position="63"/>
        <end position="77"/>
    </location>
</feature>
<keyword evidence="11" id="KW-1185">Reference proteome</keyword>
<name>A0A7K8Y5J7_9PASS</name>
<dbReference type="GO" id="GO:0005829">
    <property type="term" value="C:cytosol"/>
    <property type="evidence" value="ECO:0007669"/>
    <property type="project" value="TreeGrafter"/>
</dbReference>
<dbReference type="InterPro" id="IPR036219">
    <property type="entry name" value="eEF-1beta-like_sf"/>
</dbReference>
<dbReference type="Gene3D" id="3.30.70.60">
    <property type="match status" value="1"/>
</dbReference>
<dbReference type="PROSITE" id="PS00825">
    <property type="entry name" value="EF1BD_2"/>
    <property type="match status" value="1"/>
</dbReference>
<dbReference type="InterPro" id="IPR018940">
    <property type="entry name" value="EF-1_beta_acid_region_euk"/>
</dbReference>